<dbReference type="RefSeq" id="WP_123668738.1">
    <property type="nucleotide sequence ID" value="NZ_RJKE01000001.1"/>
</dbReference>
<dbReference type="Gene3D" id="3.30.460.10">
    <property type="entry name" value="Beta Polymerase, domain 2"/>
    <property type="match status" value="1"/>
</dbReference>
<protein>
    <submittedName>
        <fullName evidence="2">GrpB-like predicted nucleotidyltransferase (UPF0157 family)</fullName>
    </submittedName>
</protein>
<dbReference type="PANTHER" id="PTHR34822">
    <property type="entry name" value="GRPB DOMAIN PROTEIN (AFU_ORTHOLOGUE AFUA_1G01530)"/>
    <property type="match status" value="1"/>
</dbReference>
<dbReference type="InterPro" id="IPR007344">
    <property type="entry name" value="GrpB/CoaE"/>
</dbReference>
<feature type="region of interest" description="Disordered" evidence="1">
    <location>
        <begin position="182"/>
        <end position="224"/>
    </location>
</feature>
<dbReference type="OrthoDB" id="9799092at2"/>
<evidence type="ECO:0000313" key="3">
    <source>
        <dbReference type="Proteomes" id="UP000272400"/>
    </source>
</evidence>
<sequence>MTDTSPLGLRHGTVKVVPSDPSWSQAYALLAADLAAALGGLASDLEHVGSTSVPGLPAKPIIDIAALLVPGVDPAEVAQAVAPLGYGYRGDTGDQGGLLYVLEPADAPGHAVAHLHGIAPGDVQWERYLELRDLLRKDETARDEYARLKHGLAARHGDDRTAYTSAKSTFIDGLLGGSVAAARARRASDGPGPRPLEEPGLAKASADRVGSAAEPQGEVEIDPV</sequence>
<dbReference type="Proteomes" id="UP000272400">
    <property type="component" value="Unassembled WGS sequence"/>
</dbReference>
<accession>A0A3N1D827</accession>
<dbReference type="AlphaFoldDB" id="A0A3N1D827"/>
<dbReference type="EMBL" id="RJKE01000001">
    <property type="protein sequence ID" value="ROO89682.1"/>
    <property type="molecule type" value="Genomic_DNA"/>
</dbReference>
<dbReference type="SUPFAM" id="SSF81301">
    <property type="entry name" value="Nucleotidyltransferase"/>
    <property type="match status" value="1"/>
</dbReference>
<dbReference type="Pfam" id="PF04229">
    <property type="entry name" value="GrpB"/>
    <property type="match status" value="1"/>
</dbReference>
<comment type="caution">
    <text evidence="2">The sequence shown here is derived from an EMBL/GenBank/DDBJ whole genome shotgun (WGS) entry which is preliminary data.</text>
</comment>
<evidence type="ECO:0000313" key="2">
    <source>
        <dbReference type="EMBL" id="ROO89682.1"/>
    </source>
</evidence>
<dbReference type="GO" id="GO:0016740">
    <property type="term" value="F:transferase activity"/>
    <property type="evidence" value="ECO:0007669"/>
    <property type="project" value="UniProtKB-KW"/>
</dbReference>
<reference evidence="2 3" key="1">
    <citation type="submission" date="2018-11" db="EMBL/GenBank/DDBJ databases">
        <title>Sequencing the genomes of 1000 actinobacteria strains.</title>
        <authorList>
            <person name="Klenk H.-P."/>
        </authorList>
    </citation>
    <scope>NUCLEOTIDE SEQUENCE [LARGE SCALE GENOMIC DNA]</scope>
    <source>
        <strain evidence="2 3">DSM 44254</strain>
    </source>
</reference>
<keyword evidence="3" id="KW-1185">Reference proteome</keyword>
<dbReference type="InterPro" id="IPR043519">
    <property type="entry name" value="NT_sf"/>
</dbReference>
<name>A0A3N1D827_9ACTN</name>
<organism evidence="2 3">
    <name type="scientific">Actinocorallia herbida</name>
    <dbReference type="NCBI Taxonomy" id="58109"/>
    <lineage>
        <taxon>Bacteria</taxon>
        <taxon>Bacillati</taxon>
        <taxon>Actinomycetota</taxon>
        <taxon>Actinomycetes</taxon>
        <taxon>Streptosporangiales</taxon>
        <taxon>Thermomonosporaceae</taxon>
        <taxon>Actinocorallia</taxon>
    </lineage>
</organism>
<keyword evidence="2" id="KW-0808">Transferase</keyword>
<proteinExistence type="predicted"/>
<gene>
    <name evidence="2" type="ORF">EDD29_7387</name>
</gene>
<dbReference type="PANTHER" id="PTHR34822:SF1">
    <property type="entry name" value="GRPB FAMILY PROTEIN"/>
    <property type="match status" value="1"/>
</dbReference>
<evidence type="ECO:0000256" key="1">
    <source>
        <dbReference type="SAM" id="MobiDB-lite"/>
    </source>
</evidence>